<accession>A0A2A2TFZ3</accession>
<organism evidence="15 16">
    <name type="scientific">Brunnivagina elsteri CCALA 953</name>
    <dbReference type="NCBI Taxonomy" id="987040"/>
    <lineage>
        <taxon>Bacteria</taxon>
        <taxon>Bacillati</taxon>
        <taxon>Cyanobacteriota</taxon>
        <taxon>Cyanophyceae</taxon>
        <taxon>Nostocales</taxon>
        <taxon>Calotrichaceae</taxon>
        <taxon>Brunnivagina</taxon>
    </lineage>
</organism>
<dbReference type="InterPro" id="IPR000014">
    <property type="entry name" value="PAS"/>
</dbReference>
<dbReference type="SUPFAM" id="SSF55785">
    <property type="entry name" value="PYP-like sensor domain (PAS domain)"/>
    <property type="match status" value="1"/>
</dbReference>
<evidence type="ECO:0000256" key="1">
    <source>
        <dbReference type="ARBA" id="ARBA00000085"/>
    </source>
</evidence>
<feature type="domain" description="Response regulatory" evidence="12">
    <location>
        <begin position="604"/>
        <end position="718"/>
    </location>
</feature>
<dbReference type="SMART" id="SM00387">
    <property type="entry name" value="HATPase_c"/>
    <property type="match status" value="1"/>
</dbReference>
<comment type="function">
    <text evidence="7">Photoreceptor which exists in two forms that are reversibly interconvertible by light: the R form that absorbs maximally in the red region of the spectrum and the FR form that absorbs maximally in the far-red region.</text>
</comment>
<dbReference type="CDD" id="cd00130">
    <property type="entry name" value="PAS"/>
    <property type="match status" value="1"/>
</dbReference>
<name>A0A2A2TFZ3_9CYAN</name>
<dbReference type="PANTHER" id="PTHR43547">
    <property type="entry name" value="TWO-COMPONENT HISTIDINE KINASE"/>
    <property type="match status" value="1"/>
</dbReference>
<proteinExistence type="predicted"/>
<dbReference type="InterPro" id="IPR003661">
    <property type="entry name" value="HisK_dim/P_dom"/>
</dbReference>
<comment type="catalytic activity">
    <reaction evidence="1">
        <text>ATP + protein L-histidine = ADP + protein N-phospho-L-histidine.</text>
        <dbReference type="EC" id="2.7.13.3"/>
    </reaction>
</comment>
<dbReference type="InterPro" id="IPR005467">
    <property type="entry name" value="His_kinase_dom"/>
</dbReference>
<evidence type="ECO:0000256" key="4">
    <source>
        <dbReference type="ARBA" id="ARBA00022679"/>
    </source>
</evidence>
<dbReference type="OrthoDB" id="569347at2"/>
<dbReference type="SUPFAM" id="SSF47384">
    <property type="entry name" value="Homodimeric domain of signal transducing histidine kinase"/>
    <property type="match status" value="1"/>
</dbReference>
<feature type="transmembrane region" description="Helical" evidence="10">
    <location>
        <begin position="29"/>
        <end position="53"/>
    </location>
</feature>
<evidence type="ECO:0000256" key="5">
    <source>
        <dbReference type="ARBA" id="ARBA00022777"/>
    </source>
</evidence>
<feature type="transmembrane region" description="Helical" evidence="10">
    <location>
        <begin position="65"/>
        <end position="88"/>
    </location>
</feature>
<evidence type="ECO:0000259" key="12">
    <source>
        <dbReference type="PROSITE" id="PS50110"/>
    </source>
</evidence>
<dbReference type="Gene3D" id="1.10.287.130">
    <property type="match status" value="1"/>
</dbReference>
<keyword evidence="9" id="KW-0175">Coiled coil</keyword>
<dbReference type="CDD" id="cd16922">
    <property type="entry name" value="HATPase_EvgS-ArcB-TorS-like"/>
    <property type="match status" value="1"/>
</dbReference>
<comment type="caution">
    <text evidence="15">The sequence shown here is derived from an EMBL/GenBank/DDBJ whole genome shotgun (WGS) entry which is preliminary data.</text>
</comment>
<feature type="domain" description="Histidine kinase" evidence="11">
    <location>
        <begin position="345"/>
        <end position="579"/>
    </location>
</feature>
<dbReference type="SUPFAM" id="SSF55874">
    <property type="entry name" value="ATPase domain of HSP90 chaperone/DNA topoisomerase II/histidine kinase"/>
    <property type="match status" value="1"/>
</dbReference>
<evidence type="ECO:0000256" key="7">
    <source>
        <dbReference type="ARBA" id="ARBA00055745"/>
    </source>
</evidence>
<dbReference type="SMART" id="SM00388">
    <property type="entry name" value="HisKA"/>
    <property type="match status" value="1"/>
</dbReference>
<dbReference type="Pfam" id="PF00072">
    <property type="entry name" value="Response_reg"/>
    <property type="match status" value="1"/>
</dbReference>
<evidence type="ECO:0000256" key="3">
    <source>
        <dbReference type="ARBA" id="ARBA00022553"/>
    </source>
</evidence>
<keyword evidence="10" id="KW-0472">Membrane</keyword>
<dbReference type="Pfam" id="PF02518">
    <property type="entry name" value="HATPase_c"/>
    <property type="match status" value="1"/>
</dbReference>
<dbReference type="SMART" id="SM00448">
    <property type="entry name" value="REC"/>
    <property type="match status" value="1"/>
</dbReference>
<dbReference type="Gene3D" id="3.30.450.20">
    <property type="entry name" value="PAS domain"/>
    <property type="match status" value="1"/>
</dbReference>
<dbReference type="InterPro" id="IPR035965">
    <property type="entry name" value="PAS-like_dom_sf"/>
</dbReference>
<protein>
    <recommendedName>
        <fullName evidence="2">histidine kinase</fullName>
        <ecNumber evidence="2">2.7.13.3</ecNumber>
    </recommendedName>
</protein>
<dbReference type="SUPFAM" id="SSF52172">
    <property type="entry name" value="CheY-like"/>
    <property type="match status" value="1"/>
</dbReference>
<evidence type="ECO:0000256" key="9">
    <source>
        <dbReference type="SAM" id="Coils"/>
    </source>
</evidence>
<dbReference type="Gene3D" id="3.30.565.10">
    <property type="entry name" value="Histidine kinase-like ATPase, C-terminal domain"/>
    <property type="match status" value="1"/>
</dbReference>
<dbReference type="CDD" id="cd00082">
    <property type="entry name" value="HisKA"/>
    <property type="match status" value="1"/>
</dbReference>
<dbReference type="Proteomes" id="UP000218238">
    <property type="component" value="Unassembled WGS sequence"/>
</dbReference>
<evidence type="ECO:0000259" key="14">
    <source>
        <dbReference type="PROSITE" id="PS50113"/>
    </source>
</evidence>
<sequence length="722" mass="82132">MVKEFWISFFSSESFIPHGHCYLWQNNLVWLHILSDSLIALSYYSIPITLFYFVRKRRDLPFNWIFLLFAGFIIACGTTHIMEVWTLWHPVYWVSGSLKAITAMISVITAIELFPLVPQALALPSPAQLEQVNQALQGQIAEKLKAEEKLRTYQNHLEELVAARTNELTEANEKLQQEIAERKRTEIALRQSEEQFRQLTENIDEIYWLTSPDATQVLYVSPAYDLIAGCSREILYQRSDAWFELIHPDDRSQVLTAVRERVRNETGLNAEYRIVRPDGEIRWVKTKEYPICDEFGKIFRIAGVAEDITEHKEIEAERERLLVQEKAARAQAEEANQIKDQFLAVLSHELRSPLNPILGWSKILLTRKLEPEKTIEALTIIERNAKLQAQLIEDLLDISRILQGKFSLNIQSVYLESIIYNALETIRLAAEAKSIDLIFTINNSELKRLDRQSENPIPNPKFKVMGDSTRLQQIIWNILSNAIKFTPVGGRVEVRLEKINNYAQITVDDTGKGISSEFLPYVFEYFRQADSATTRKFGGLGLGLAIAKQLVELHGGAITVDSPGEEQGSTFTLQLPLLEVHGGKKMQENWNEIDPNLRNLEGIKILVVDDDKDSRDFIVFVLEQEGAIVTPATSAFTALEVLTKFTPDVMVSDIAMPEMDGYALMRQVKTSLVQPKAIALTAYAGEYDQKQALTAGFLLHISKPVEPDKLVAAITQILRCDR</sequence>
<feature type="domain" description="PAC" evidence="14">
    <location>
        <begin position="268"/>
        <end position="320"/>
    </location>
</feature>
<dbReference type="InterPro" id="IPR004358">
    <property type="entry name" value="Sig_transdc_His_kin-like_C"/>
</dbReference>
<keyword evidence="3 8" id="KW-0597">Phosphoprotein</keyword>
<dbReference type="Pfam" id="PF25487">
    <property type="entry name" value="ETR1_N"/>
    <property type="match status" value="1"/>
</dbReference>
<keyword evidence="16" id="KW-1185">Reference proteome</keyword>
<dbReference type="FunFam" id="3.30.565.10:FF:000006">
    <property type="entry name" value="Sensor histidine kinase WalK"/>
    <property type="match status" value="1"/>
</dbReference>
<evidence type="ECO:0000259" key="11">
    <source>
        <dbReference type="PROSITE" id="PS50109"/>
    </source>
</evidence>
<evidence type="ECO:0000259" key="13">
    <source>
        <dbReference type="PROSITE" id="PS50112"/>
    </source>
</evidence>
<feature type="domain" description="PAS" evidence="13">
    <location>
        <begin position="192"/>
        <end position="265"/>
    </location>
</feature>
<keyword evidence="5 15" id="KW-0418">Kinase</keyword>
<dbReference type="Pfam" id="PF00512">
    <property type="entry name" value="HisKA"/>
    <property type="match status" value="1"/>
</dbReference>
<dbReference type="PROSITE" id="PS50110">
    <property type="entry name" value="RESPONSE_REGULATORY"/>
    <property type="match status" value="1"/>
</dbReference>
<dbReference type="EC" id="2.7.13.3" evidence="2"/>
<evidence type="ECO:0000313" key="16">
    <source>
        <dbReference type="Proteomes" id="UP000218238"/>
    </source>
</evidence>
<dbReference type="InterPro" id="IPR013655">
    <property type="entry name" value="PAS_fold_3"/>
</dbReference>
<dbReference type="PROSITE" id="PS50112">
    <property type="entry name" value="PAS"/>
    <property type="match status" value="1"/>
</dbReference>
<dbReference type="SMART" id="SM00091">
    <property type="entry name" value="PAS"/>
    <property type="match status" value="1"/>
</dbReference>
<dbReference type="AlphaFoldDB" id="A0A2A2TFZ3"/>
<evidence type="ECO:0000256" key="6">
    <source>
        <dbReference type="ARBA" id="ARBA00023012"/>
    </source>
</evidence>
<dbReference type="NCBIfam" id="TIGR00229">
    <property type="entry name" value="sensory_box"/>
    <property type="match status" value="1"/>
</dbReference>
<dbReference type="SMART" id="SM00086">
    <property type="entry name" value="PAC"/>
    <property type="match status" value="1"/>
</dbReference>
<evidence type="ECO:0000256" key="8">
    <source>
        <dbReference type="PROSITE-ProRule" id="PRU00169"/>
    </source>
</evidence>
<dbReference type="PROSITE" id="PS50113">
    <property type="entry name" value="PAC"/>
    <property type="match status" value="1"/>
</dbReference>
<dbReference type="InterPro" id="IPR001610">
    <property type="entry name" value="PAC"/>
</dbReference>
<dbReference type="Pfam" id="PF08447">
    <property type="entry name" value="PAS_3"/>
    <property type="match status" value="1"/>
</dbReference>
<gene>
    <name evidence="15" type="ORF">CK510_18370</name>
</gene>
<keyword evidence="6" id="KW-0902">Two-component regulatory system</keyword>
<dbReference type="InterPro" id="IPR000700">
    <property type="entry name" value="PAS-assoc_C"/>
</dbReference>
<keyword evidence="4" id="KW-0808">Transferase</keyword>
<dbReference type="InterPro" id="IPR011006">
    <property type="entry name" value="CheY-like_superfamily"/>
</dbReference>
<dbReference type="InterPro" id="IPR036097">
    <property type="entry name" value="HisK_dim/P_sf"/>
</dbReference>
<reference evidence="15 16" key="1">
    <citation type="submission" date="2017-08" db="EMBL/GenBank/DDBJ databases">
        <title>Draft genome sequence of filamentous cyanobacterium Calothrix elsteri CCALA 953.</title>
        <authorList>
            <person name="Gagunashvili A.N."/>
            <person name="Elster J."/>
            <person name="Andresson O.S."/>
        </authorList>
    </citation>
    <scope>NUCLEOTIDE SEQUENCE [LARGE SCALE GENOMIC DNA]</scope>
    <source>
        <strain evidence="15 16">CCALA 953</strain>
    </source>
</reference>
<dbReference type="CDD" id="cd17580">
    <property type="entry name" value="REC_2_DhkD-like"/>
    <property type="match status" value="1"/>
</dbReference>
<dbReference type="InterPro" id="IPR003594">
    <property type="entry name" value="HATPase_dom"/>
</dbReference>
<feature type="modified residue" description="4-aspartylphosphate" evidence="8">
    <location>
        <position position="653"/>
    </location>
</feature>
<feature type="coiled-coil region" evidence="9">
    <location>
        <begin position="129"/>
        <end position="202"/>
    </location>
</feature>
<dbReference type="PROSITE" id="PS50109">
    <property type="entry name" value="HIS_KIN"/>
    <property type="match status" value="1"/>
</dbReference>
<dbReference type="InterPro" id="IPR001789">
    <property type="entry name" value="Sig_transdc_resp-reg_receiver"/>
</dbReference>
<keyword evidence="10" id="KW-0812">Transmembrane</keyword>
<keyword evidence="10" id="KW-1133">Transmembrane helix</keyword>
<evidence type="ECO:0000313" key="15">
    <source>
        <dbReference type="EMBL" id="PAX52611.1"/>
    </source>
</evidence>
<dbReference type="PRINTS" id="PR00344">
    <property type="entry name" value="BCTRLSENSOR"/>
</dbReference>
<dbReference type="RefSeq" id="WP_095723081.1">
    <property type="nucleotide sequence ID" value="NZ_NTFS01000219.1"/>
</dbReference>
<dbReference type="EMBL" id="NTFS01000219">
    <property type="protein sequence ID" value="PAX52611.1"/>
    <property type="molecule type" value="Genomic_DNA"/>
</dbReference>
<dbReference type="PANTHER" id="PTHR43547:SF2">
    <property type="entry name" value="HYBRID SIGNAL TRANSDUCTION HISTIDINE KINASE C"/>
    <property type="match status" value="1"/>
</dbReference>
<dbReference type="InterPro" id="IPR036890">
    <property type="entry name" value="HATPase_C_sf"/>
</dbReference>
<evidence type="ECO:0000256" key="10">
    <source>
        <dbReference type="SAM" id="Phobius"/>
    </source>
</evidence>
<dbReference type="Gene3D" id="3.40.50.2300">
    <property type="match status" value="1"/>
</dbReference>
<dbReference type="GO" id="GO:0000155">
    <property type="term" value="F:phosphorelay sensor kinase activity"/>
    <property type="evidence" value="ECO:0007669"/>
    <property type="project" value="InterPro"/>
</dbReference>
<evidence type="ECO:0000256" key="2">
    <source>
        <dbReference type="ARBA" id="ARBA00012438"/>
    </source>
</evidence>
<dbReference type="InterPro" id="IPR058544">
    <property type="entry name" value="ETR1_N"/>
</dbReference>